<dbReference type="PROSITE" id="PS51186">
    <property type="entry name" value="GNAT"/>
    <property type="match status" value="1"/>
</dbReference>
<dbReference type="GO" id="GO:0016747">
    <property type="term" value="F:acyltransferase activity, transferring groups other than amino-acyl groups"/>
    <property type="evidence" value="ECO:0007669"/>
    <property type="project" value="InterPro"/>
</dbReference>
<dbReference type="STRING" id="1348632.GCA_001591745_01233"/>
<dbReference type="EMBL" id="JXJX01000008">
    <property type="protein sequence ID" value="PCS06427.1"/>
    <property type="molecule type" value="Genomic_DNA"/>
</dbReference>
<keyword evidence="3" id="KW-1185">Reference proteome</keyword>
<comment type="caution">
    <text evidence="2">The sequence shown here is derived from an EMBL/GenBank/DDBJ whole genome shotgun (WGS) entry which is preliminary data.</text>
</comment>
<dbReference type="Gene3D" id="3.40.630.30">
    <property type="match status" value="1"/>
</dbReference>
<accession>A0A2A5RYU3</accession>
<evidence type="ECO:0000259" key="1">
    <source>
        <dbReference type="PROSITE" id="PS51186"/>
    </source>
</evidence>
<dbReference type="Pfam" id="PF00583">
    <property type="entry name" value="Acetyltransf_1"/>
    <property type="match status" value="1"/>
</dbReference>
<dbReference type="Proteomes" id="UP000242246">
    <property type="component" value="Unassembled WGS sequence"/>
</dbReference>
<organism evidence="2 3">
    <name type="scientific">Pseudolactococcus plantarum</name>
    <dbReference type="NCBI Taxonomy" id="1365"/>
    <lineage>
        <taxon>Bacteria</taxon>
        <taxon>Bacillati</taxon>
        <taxon>Bacillota</taxon>
        <taxon>Bacilli</taxon>
        <taxon>Lactobacillales</taxon>
        <taxon>Streptococcaceae</taxon>
        <taxon>Pseudolactococcus</taxon>
    </lineage>
</organism>
<sequence length="157" mass="17619">MIENARAFLKQQGLDQWQTSAYPASTDILADIKNGVGYVLKQDGEIVGYGAVITGVEPAYEQIQGQWLTQNDAYVTVHRLAISDKYRGKALGQQFFTAVFDMFADYGDFRVDTHPDNQIMQHILTTLGFQACGIVIYESERIAFQKVTRDDSQLKNG</sequence>
<dbReference type="CDD" id="cd04301">
    <property type="entry name" value="NAT_SF"/>
    <property type="match status" value="1"/>
</dbReference>
<reference evidence="2 3" key="1">
    <citation type="submission" date="2014-12" db="EMBL/GenBank/DDBJ databases">
        <title>Draft genome sequences of 10 type strains of Lactococcus.</title>
        <authorList>
            <person name="Sun Z."/>
            <person name="Zhong Z."/>
            <person name="Liu W."/>
            <person name="Zhang W."/>
            <person name="Zhang H."/>
        </authorList>
    </citation>
    <scope>NUCLEOTIDE SEQUENCE [LARGE SCALE GENOMIC DNA]</scope>
    <source>
        <strain evidence="2 3">DSM 20686</strain>
    </source>
</reference>
<gene>
    <name evidence="2" type="ORF">RU87_GL001636</name>
</gene>
<evidence type="ECO:0000313" key="2">
    <source>
        <dbReference type="EMBL" id="PCS06427.1"/>
    </source>
</evidence>
<dbReference type="AlphaFoldDB" id="A0A2A5RYU3"/>
<dbReference type="InterPro" id="IPR016181">
    <property type="entry name" value="Acyl_CoA_acyltransferase"/>
</dbReference>
<name>A0A2A5RYU3_9LACT</name>
<dbReference type="SUPFAM" id="SSF55729">
    <property type="entry name" value="Acyl-CoA N-acyltransferases (Nat)"/>
    <property type="match status" value="1"/>
</dbReference>
<proteinExistence type="predicted"/>
<evidence type="ECO:0000313" key="3">
    <source>
        <dbReference type="Proteomes" id="UP000242246"/>
    </source>
</evidence>
<protein>
    <recommendedName>
        <fullName evidence="1">N-acetyltransferase domain-containing protein</fullName>
    </recommendedName>
</protein>
<feature type="domain" description="N-acetyltransferase" evidence="1">
    <location>
        <begin position="1"/>
        <end position="151"/>
    </location>
</feature>
<dbReference type="InterPro" id="IPR000182">
    <property type="entry name" value="GNAT_dom"/>
</dbReference>